<organism evidence="2">
    <name type="scientific">Timema douglasi</name>
    <name type="common">Walking stick</name>
    <dbReference type="NCBI Taxonomy" id="61478"/>
    <lineage>
        <taxon>Eukaryota</taxon>
        <taxon>Metazoa</taxon>
        <taxon>Ecdysozoa</taxon>
        <taxon>Arthropoda</taxon>
        <taxon>Hexapoda</taxon>
        <taxon>Insecta</taxon>
        <taxon>Pterygota</taxon>
        <taxon>Neoptera</taxon>
        <taxon>Polyneoptera</taxon>
        <taxon>Phasmatodea</taxon>
        <taxon>Timematodea</taxon>
        <taxon>Timematoidea</taxon>
        <taxon>Timematidae</taxon>
        <taxon>Timema</taxon>
    </lineage>
</organism>
<reference evidence="2" key="1">
    <citation type="submission" date="2020-11" db="EMBL/GenBank/DDBJ databases">
        <authorList>
            <person name="Tran Van P."/>
        </authorList>
    </citation>
    <scope>NUCLEOTIDE SEQUENCE</scope>
</reference>
<gene>
    <name evidence="2" type="ORF">TDIB3V08_LOCUS7415</name>
</gene>
<dbReference type="GO" id="GO:0006508">
    <property type="term" value="P:proteolysis"/>
    <property type="evidence" value="ECO:0007669"/>
    <property type="project" value="InterPro"/>
</dbReference>
<accession>A0A7R8VNJ3</accession>
<sequence length="313" mass="34804">MASLKERRPADSTQNAPTVIFNVRSLGGEDDALLVERMLDGKACRMVVDTGANVTLVRPDFTEFAIIRTPEVEVEIVSRRCVTSPGDFPVVCKRTTILPANSEVLVQAKCREDYGRHFGLVEPANGTNKLPLSASTFSLDWGIRGADRVLGEDGDTSGGVWILFTLEMEDSRPLSVTTPIYTRSAIAVDTRFLVLDYYYTLSLWFPELVTRHEMFFHVPHVMQSAPPNCMLGSSPADLGQHPLLVLPRPNSSDEVQLADDNPCLRDGGNLVYVRMLLVAFSCMPATVWLILHVDILGRRFFVGKYWALTFVLP</sequence>
<keyword evidence="1" id="KW-1133">Transmembrane helix</keyword>
<dbReference type="PROSITE" id="PS00141">
    <property type="entry name" value="ASP_PROTEASE"/>
    <property type="match status" value="1"/>
</dbReference>
<name>A0A7R8VNJ3_TIMDO</name>
<keyword evidence="1" id="KW-0472">Membrane</keyword>
<dbReference type="InterPro" id="IPR001969">
    <property type="entry name" value="Aspartic_peptidase_AS"/>
</dbReference>
<keyword evidence="1" id="KW-0812">Transmembrane</keyword>
<feature type="transmembrane region" description="Helical" evidence="1">
    <location>
        <begin position="271"/>
        <end position="291"/>
    </location>
</feature>
<protein>
    <submittedName>
        <fullName evidence="2">Uncharacterized protein</fullName>
    </submittedName>
</protein>
<dbReference type="EMBL" id="OA568153">
    <property type="protein sequence ID" value="CAD7201212.1"/>
    <property type="molecule type" value="Genomic_DNA"/>
</dbReference>
<evidence type="ECO:0000256" key="1">
    <source>
        <dbReference type="SAM" id="Phobius"/>
    </source>
</evidence>
<dbReference type="AlphaFoldDB" id="A0A7R8VNJ3"/>
<evidence type="ECO:0000313" key="2">
    <source>
        <dbReference type="EMBL" id="CAD7201212.1"/>
    </source>
</evidence>
<proteinExistence type="predicted"/>
<dbReference type="GO" id="GO:0004190">
    <property type="term" value="F:aspartic-type endopeptidase activity"/>
    <property type="evidence" value="ECO:0007669"/>
    <property type="project" value="InterPro"/>
</dbReference>